<proteinExistence type="predicted"/>
<organism evidence="2 3">
    <name type="scientific">Cylicocyclus nassatus</name>
    <name type="common">Nematode worm</name>
    <dbReference type="NCBI Taxonomy" id="53992"/>
    <lineage>
        <taxon>Eukaryota</taxon>
        <taxon>Metazoa</taxon>
        <taxon>Ecdysozoa</taxon>
        <taxon>Nematoda</taxon>
        <taxon>Chromadorea</taxon>
        <taxon>Rhabditida</taxon>
        <taxon>Rhabditina</taxon>
        <taxon>Rhabditomorpha</taxon>
        <taxon>Strongyloidea</taxon>
        <taxon>Strongylidae</taxon>
        <taxon>Cylicocyclus</taxon>
    </lineage>
</organism>
<dbReference type="AlphaFoldDB" id="A0AA36HCK0"/>
<evidence type="ECO:0000256" key="1">
    <source>
        <dbReference type="SAM" id="MobiDB-lite"/>
    </source>
</evidence>
<comment type="caution">
    <text evidence="2">The sequence shown here is derived from an EMBL/GenBank/DDBJ whole genome shotgun (WGS) entry which is preliminary data.</text>
</comment>
<feature type="region of interest" description="Disordered" evidence="1">
    <location>
        <begin position="26"/>
        <end position="66"/>
    </location>
</feature>
<evidence type="ECO:0000313" key="2">
    <source>
        <dbReference type="EMBL" id="CAJ0608251.1"/>
    </source>
</evidence>
<dbReference type="EMBL" id="CATQJL010000316">
    <property type="protein sequence ID" value="CAJ0608251.1"/>
    <property type="molecule type" value="Genomic_DNA"/>
</dbReference>
<dbReference type="Proteomes" id="UP001176961">
    <property type="component" value="Unassembled WGS sequence"/>
</dbReference>
<name>A0AA36HCK0_CYLNA</name>
<evidence type="ECO:0000313" key="3">
    <source>
        <dbReference type="Proteomes" id="UP001176961"/>
    </source>
</evidence>
<feature type="compositionally biased region" description="Low complexity" evidence="1">
    <location>
        <begin position="78"/>
        <end position="92"/>
    </location>
</feature>
<accession>A0AA36HCK0</accession>
<sequence>MEVDFLQWEQKSRKDSTDLAADITSLGPAKEKAVPLSPDDQFELTGNSTTATHFRPPTVQFSGLSKSPIIELPPLSISDNTESSANESSAPSSAVFLLGSQPGAASSTRLRLNYLVFANLGQLIHVEPVHEDNHEDNVTVVNSHIACVYVGDGTKSIE</sequence>
<reference evidence="2" key="1">
    <citation type="submission" date="2023-07" db="EMBL/GenBank/DDBJ databases">
        <authorList>
            <consortium name="CYATHOMIX"/>
        </authorList>
    </citation>
    <scope>NUCLEOTIDE SEQUENCE</scope>
    <source>
        <strain evidence="2">N/A</strain>
    </source>
</reference>
<feature type="region of interest" description="Disordered" evidence="1">
    <location>
        <begin position="73"/>
        <end position="92"/>
    </location>
</feature>
<gene>
    <name evidence="2" type="ORF">CYNAS_LOCUS20234</name>
</gene>
<protein>
    <submittedName>
        <fullName evidence="2">Uncharacterized protein</fullName>
    </submittedName>
</protein>
<keyword evidence="3" id="KW-1185">Reference proteome</keyword>